<name>A0ABQ1TTR8_9GAMM</name>
<dbReference type="PROSITE" id="PS01124">
    <property type="entry name" value="HTH_ARAC_FAMILY_2"/>
    <property type="match status" value="1"/>
</dbReference>
<reference evidence="5" key="1">
    <citation type="journal article" date="2019" name="Int. J. Syst. Evol. Microbiol.">
        <title>The Global Catalogue of Microorganisms (GCM) 10K type strain sequencing project: providing services to taxonomists for standard genome sequencing and annotation.</title>
        <authorList>
            <consortium name="The Broad Institute Genomics Platform"/>
            <consortium name="The Broad Institute Genome Sequencing Center for Infectious Disease"/>
            <person name="Wu L."/>
            <person name="Ma J."/>
        </authorList>
    </citation>
    <scope>NUCLEOTIDE SEQUENCE [LARGE SCALE GENOMIC DNA]</scope>
    <source>
        <strain evidence="5">CGMCC 1.15394</strain>
    </source>
</reference>
<dbReference type="InterPro" id="IPR009057">
    <property type="entry name" value="Homeodomain-like_sf"/>
</dbReference>
<dbReference type="SMART" id="SM00342">
    <property type="entry name" value="HTH_ARAC"/>
    <property type="match status" value="1"/>
</dbReference>
<gene>
    <name evidence="4" type="ORF">GCM10008027_29680</name>
</gene>
<dbReference type="Pfam" id="PF12833">
    <property type="entry name" value="HTH_18"/>
    <property type="match status" value="1"/>
</dbReference>
<dbReference type="Proteomes" id="UP000638462">
    <property type="component" value="Unassembled WGS sequence"/>
</dbReference>
<sequence>MHSDYETLAKMSASLADKIAPLIGQQETADSVIEDLFFYRQTQAATSCSMCVVEPSIALVLQGAKSMTLGEDVFKYDPHKYLITSIDLPAKMQVLEAKDDAPYLGLVLKLDLAMLGELISQVPLDKLNKQSLNKGMTLGKMTEPLLNAFTRLVELVDDPESMPVLAPLIKREIFWRVLNSEHGAELRHIVSTGSQGLRIARSVKWLKENYDQPLSVEDLAGLAKMSKSTFHHHFRDLTSMSPLQYQKRLRLMEARRLMVGESMDASGAAFKVGYESPSQFSREYSRFFGLSPKRDVEAFLATAK</sequence>
<dbReference type="PANTHER" id="PTHR43436">
    <property type="entry name" value="ARAC-FAMILY TRANSCRIPTIONAL REGULATOR"/>
    <property type="match status" value="1"/>
</dbReference>
<evidence type="ECO:0000313" key="4">
    <source>
        <dbReference type="EMBL" id="GGF02851.1"/>
    </source>
</evidence>
<keyword evidence="1" id="KW-0805">Transcription regulation</keyword>
<feature type="domain" description="HTH araC/xylS-type" evidence="3">
    <location>
        <begin position="200"/>
        <end position="298"/>
    </location>
</feature>
<dbReference type="RefSeq" id="WP_188729966.1">
    <property type="nucleotide sequence ID" value="NZ_BMIT01000011.1"/>
</dbReference>
<dbReference type="InterPro" id="IPR009594">
    <property type="entry name" value="Tscrpt_reg_HTH_AraC_N"/>
</dbReference>
<accession>A0ABQ1TTR8</accession>
<protein>
    <submittedName>
        <fullName evidence="4">AraC family transcriptional regulator</fullName>
    </submittedName>
</protein>
<keyword evidence="2" id="KW-0804">Transcription</keyword>
<dbReference type="SUPFAM" id="SSF46689">
    <property type="entry name" value="Homeodomain-like"/>
    <property type="match status" value="2"/>
</dbReference>
<proteinExistence type="predicted"/>
<dbReference type="Gene3D" id="1.10.10.60">
    <property type="entry name" value="Homeodomain-like"/>
    <property type="match status" value="2"/>
</dbReference>
<keyword evidence="5" id="KW-1185">Reference proteome</keyword>
<dbReference type="InterPro" id="IPR018060">
    <property type="entry name" value="HTH_AraC"/>
</dbReference>
<organism evidence="4 5">
    <name type="scientific">Pseudoalteromonas gelatinilytica</name>
    <dbReference type="NCBI Taxonomy" id="1703256"/>
    <lineage>
        <taxon>Bacteria</taxon>
        <taxon>Pseudomonadati</taxon>
        <taxon>Pseudomonadota</taxon>
        <taxon>Gammaproteobacteria</taxon>
        <taxon>Alteromonadales</taxon>
        <taxon>Pseudoalteromonadaceae</taxon>
        <taxon>Pseudoalteromonas</taxon>
    </lineage>
</organism>
<evidence type="ECO:0000256" key="1">
    <source>
        <dbReference type="ARBA" id="ARBA00023015"/>
    </source>
</evidence>
<dbReference type="EMBL" id="BMIT01000011">
    <property type="protein sequence ID" value="GGF02851.1"/>
    <property type="molecule type" value="Genomic_DNA"/>
</dbReference>
<comment type="caution">
    <text evidence="4">The sequence shown here is derived from an EMBL/GenBank/DDBJ whole genome shotgun (WGS) entry which is preliminary data.</text>
</comment>
<evidence type="ECO:0000259" key="3">
    <source>
        <dbReference type="PROSITE" id="PS01124"/>
    </source>
</evidence>
<evidence type="ECO:0000256" key="2">
    <source>
        <dbReference type="ARBA" id="ARBA00023163"/>
    </source>
</evidence>
<dbReference type="PANTHER" id="PTHR43436:SF1">
    <property type="entry name" value="TRANSCRIPTIONAL REGULATORY PROTEIN"/>
    <property type="match status" value="1"/>
</dbReference>
<dbReference type="Pfam" id="PF06719">
    <property type="entry name" value="AraC_N"/>
    <property type="match status" value="1"/>
</dbReference>
<evidence type="ECO:0000313" key="5">
    <source>
        <dbReference type="Proteomes" id="UP000638462"/>
    </source>
</evidence>